<organism evidence="1">
    <name type="scientific">marine sediment metagenome</name>
    <dbReference type="NCBI Taxonomy" id="412755"/>
    <lineage>
        <taxon>unclassified sequences</taxon>
        <taxon>metagenomes</taxon>
        <taxon>ecological metagenomes</taxon>
    </lineage>
</organism>
<protein>
    <recommendedName>
        <fullName evidence="2">Restriction endonuclease type IV Mrr domain-containing protein</fullName>
    </recommendedName>
</protein>
<proteinExistence type="predicted"/>
<accession>A0A0F9GKF7</accession>
<dbReference type="InterPro" id="IPR011335">
    <property type="entry name" value="Restrct_endonuc-II-like"/>
</dbReference>
<dbReference type="AlphaFoldDB" id="A0A0F9GKF7"/>
<dbReference type="EMBL" id="LAZR01017716">
    <property type="protein sequence ID" value="KKL99268.1"/>
    <property type="molecule type" value="Genomic_DNA"/>
</dbReference>
<gene>
    <name evidence="1" type="ORF">LCGC14_1816120</name>
</gene>
<reference evidence="1" key="1">
    <citation type="journal article" date="2015" name="Nature">
        <title>Complex archaea that bridge the gap between prokaryotes and eukaryotes.</title>
        <authorList>
            <person name="Spang A."/>
            <person name="Saw J.H."/>
            <person name="Jorgensen S.L."/>
            <person name="Zaremba-Niedzwiedzka K."/>
            <person name="Martijn J."/>
            <person name="Lind A.E."/>
            <person name="van Eijk R."/>
            <person name="Schleper C."/>
            <person name="Guy L."/>
            <person name="Ettema T.J."/>
        </authorList>
    </citation>
    <scope>NUCLEOTIDE SEQUENCE</scope>
</reference>
<evidence type="ECO:0000313" key="1">
    <source>
        <dbReference type="EMBL" id="KKL99268.1"/>
    </source>
</evidence>
<sequence>MVSNVEKGKRVEKKARDALEELGWKILFKSIRTRFQSQDFAGLFDIVAARDRSRRLVSVKTFVSNARHVEHKRDLQNFSNKHSLLNEKCELWLWHQETSSTSSAGGTWEMITF</sequence>
<comment type="caution">
    <text evidence="1">The sequence shown here is derived from an EMBL/GenBank/DDBJ whole genome shotgun (WGS) entry which is preliminary data.</text>
</comment>
<name>A0A0F9GKF7_9ZZZZ</name>
<dbReference type="SUPFAM" id="SSF52980">
    <property type="entry name" value="Restriction endonuclease-like"/>
    <property type="match status" value="1"/>
</dbReference>
<evidence type="ECO:0008006" key="2">
    <source>
        <dbReference type="Google" id="ProtNLM"/>
    </source>
</evidence>